<evidence type="ECO:0000313" key="1">
    <source>
        <dbReference type="EMBL" id="KAA6341408.1"/>
    </source>
</evidence>
<reference evidence="1" key="1">
    <citation type="submission" date="2019-03" db="EMBL/GenBank/DDBJ databases">
        <title>Single cell metagenomics reveals metabolic interactions within the superorganism composed of flagellate Streblomastix strix and complex community of Bacteroidetes bacteria on its surface.</title>
        <authorList>
            <person name="Treitli S.C."/>
            <person name="Kolisko M."/>
            <person name="Husnik F."/>
            <person name="Keeling P."/>
            <person name="Hampl V."/>
        </authorList>
    </citation>
    <scope>NUCLEOTIDE SEQUENCE</scope>
    <source>
        <strain evidence="1">STM</strain>
    </source>
</reference>
<accession>A0A5J4S6E9</accession>
<proteinExistence type="predicted"/>
<name>A0A5J4S6E9_9ZZZZ</name>
<dbReference type="EMBL" id="SNRY01000391">
    <property type="protein sequence ID" value="KAA6341408.1"/>
    <property type="molecule type" value="Genomic_DNA"/>
</dbReference>
<dbReference type="AlphaFoldDB" id="A0A5J4S6E9"/>
<gene>
    <name evidence="1" type="ORF">EZS27_010776</name>
</gene>
<sequence length="67" mass="7857">MIRTILIPDNHYVTLSIPEKYIGKELEVIVFPKEEIIEKTIPREVAFTDFGLNTSGYKFNREEANER</sequence>
<comment type="caution">
    <text evidence="1">The sequence shown here is derived from an EMBL/GenBank/DDBJ whole genome shotgun (WGS) entry which is preliminary data.</text>
</comment>
<protein>
    <submittedName>
        <fullName evidence="1">Uncharacterized protein</fullName>
    </submittedName>
</protein>
<organism evidence="1">
    <name type="scientific">termite gut metagenome</name>
    <dbReference type="NCBI Taxonomy" id="433724"/>
    <lineage>
        <taxon>unclassified sequences</taxon>
        <taxon>metagenomes</taxon>
        <taxon>organismal metagenomes</taxon>
    </lineage>
</organism>